<sequence>MRLPRSLRTAAPVLCSLALATALATPAAAGGRPPVPDRRAQALGRAALPASDGWGSATTGTTGGAAADPAHVAVVRTRAELVAALGGDNATNGANAVPKIVYLAGTVDLNTDESGHRLTCEDYAAGTGWTLADYLAAYDPAVWGRGSEPSGPLESARAAAQKAQAKQVQIAVGSNTTLVGLGPGARLLGGNLVVKKADNVIVRNLVFEDSADCFPQWDPTDTAVGNWNSEYDSISLVGATHVWVDHATFTDGGNRDADQPLHFGRPYQVHDGQLDITGGSDYVTVSWNVFRDHDKTNLVGSSNSSTTDPGHLRVTFHHNLWQNTGQRAPRVRFGQVDVYDNSYVVGAEAYEYSIGVGVGSRIVAEHNHLRLPAGVQADRVLHNWGGTGLTARDNLVDGRPGDLVGAFNAANPATPLGGDAGWTPVLRTAVTPAAAVPAAVGRHAGAGRL</sequence>
<dbReference type="Proteomes" id="UP001499987">
    <property type="component" value="Unassembled WGS sequence"/>
</dbReference>
<organism evidence="5 6">
    <name type="scientific">Kitasatospora arboriphila</name>
    <dbReference type="NCBI Taxonomy" id="258052"/>
    <lineage>
        <taxon>Bacteria</taxon>
        <taxon>Bacillati</taxon>
        <taxon>Actinomycetota</taxon>
        <taxon>Actinomycetes</taxon>
        <taxon>Kitasatosporales</taxon>
        <taxon>Streptomycetaceae</taxon>
        <taxon>Kitasatospora</taxon>
    </lineage>
</organism>
<keyword evidence="3" id="KW-0732">Signal</keyword>
<dbReference type="Gene3D" id="2.160.20.10">
    <property type="entry name" value="Single-stranded right-handed beta-helix, Pectin lyase-like"/>
    <property type="match status" value="1"/>
</dbReference>
<dbReference type="Pfam" id="PF00544">
    <property type="entry name" value="Pectate_lyase_4"/>
    <property type="match status" value="1"/>
</dbReference>
<dbReference type="EMBL" id="BAAALD010000146">
    <property type="protein sequence ID" value="GAA1124612.1"/>
    <property type="molecule type" value="Genomic_DNA"/>
</dbReference>
<dbReference type="PANTHER" id="PTHR31683:SF18">
    <property type="entry name" value="PECTATE LYASE 21-RELATED"/>
    <property type="match status" value="1"/>
</dbReference>
<evidence type="ECO:0000256" key="3">
    <source>
        <dbReference type="SAM" id="SignalP"/>
    </source>
</evidence>
<evidence type="ECO:0000256" key="2">
    <source>
        <dbReference type="RuleBase" id="RU361173"/>
    </source>
</evidence>
<dbReference type="SUPFAM" id="SSF51126">
    <property type="entry name" value="Pectin lyase-like"/>
    <property type="match status" value="1"/>
</dbReference>
<dbReference type="GO" id="GO:0016829">
    <property type="term" value="F:lyase activity"/>
    <property type="evidence" value="ECO:0007669"/>
    <property type="project" value="UniProtKB-KW"/>
</dbReference>
<accession>A0ABN1U6H8</accession>
<evidence type="ECO:0000313" key="6">
    <source>
        <dbReference type="Proteomes" id="UP001499987"/>
    </source>
</evidence>
<comment type="similarity">
    <text evidence="2">Belongs to the polysaccharide lyase 1 family.</text>
</comment>
<evidence type="ECO:0000259" key="4">
    <source>
        <dbReference type="SMART" id="SM00656"/>
    </source>
</evidence>
<proteinExistence type="inferred from homology"/>
<gene>
    <name evidence="5" type="ORF">GCM10009663_74380</name>
</gene>
<dbReference type="SMART" id="SM00656">
    <property type="entry name" value="Amb_all"/>
    <property type="match status" value="1"/>
</dbReference>
<dbReference type="RefSeq" id="WP_344628183.1">
    <property type="nucleotide sequence ID" value="NZ_BAAALD010000146.1"/>
</dbReference>
<protein>
    <submittedName>
        <fullName evidence="5">Pectate lyase</fullName>
    </submittedName>
</protein>
<dbReference type="PANTHER" id="PTHR31683">
    <property type="entry name" value="PECTATE LYASE 18-RELATED"/>
    <property type="match status" value="1"/>
</dbReference>
<keyword evidence="2" id="KW-0964">Secreted</keyword>
<dbReference type="InterPro" id="IPR012334">
    <property type="entry name" value="Pectin_lyas_fold"/>
</dbReference>
<reference evidence="5 6" key="1">
    <citation type="journal article" date="2019" name="Int. J. Syst. Evol. Microbiol.">
        <title>The Global Catalogue of Microorganisms (GCM) 10K type strain sequencing project: providing services to taxonomists for standard genome sequencing and annotation.</title>
        <authorList>
            <consortium name="The Broad Institute Genomics Platform"/>
            <consortium name="The Broad Institute Genome Sequencing Center for Infectious Disease"/>
            <person name="Wu L."/>
            <person name="Ma J."/>
        </authorList>
    </citation>
    <scope>NUCLEOTIDE SEQUENCE [LARGE SCALE GENOMIC DNA]</scope>
    <source>
        <strain evidence="5 6">JCM 13002</strain>
    </source>
</reference>
<keyword evidence="1 2" id="KW-0456">Lyase</keyword>
<keyword evidence="2" id="KW-0624">Polysaccharide degradation</keyword>
<dbReference type="InterPro" id="IPR011050">
    <property type="entry name" value="Pectin_lyase_fold/virulence"/>
</dbReference>
<evidence type="ECO:0000256" key="1">
    <source>
        <dbReference type="ARBA" id="ARBA00023239"/>
    </source>
</evidence>
<keyword evidence="6" id="KW-1185">Reference proteome</keyword>
<keyword evidence="2" id="KW-0119">Carbohydrate metabolism</keyword>
<feature type="domain" description="Pectate lyase" evidence="4">
    <location>
        <begin position="125"/>
        <end position="375"/>
    </location>
</feature>
<comment type="subcellular location">
    <subcellularLocation>
        <location evidence="2">Secreted</location>
    </subcellularLocation>
</comment>
<evidence type="ECO:0000313" key="5">
    <source>
        <dbReference type="EMBL" id="GAA1124612.1"/>
    </source>
</evidence>
<name>A0ABN1U6H8_9ACTN</name>
<feature type="chain" id="PRO_5047080957" evidence="3">
    <location>
        <begin position="25"/>
        <end position="449"/>
    </location>
</feature>
<dbReference type="InterPro" id="IPR045032">
    <property type="entry name" value="PEL"/>
</dbReference>
<feature type="signal peptide" evidence="3">
    <location>
        <begin position="1"/>
        <end position="24"/>
    </location>
</feature>
<dbReference type="InterPro" id="IPR002022">
    <property type="entry name" value="Pec_lyase"/>
</dbReference>
<comment type="caution">
    <text evidence="5">The sequence shown here is derived from an EMBL/GenBank/DDBJ whole genome shotgun (WGS) entry which is preliminary data.</text>
</comment>